<reference evidence="5" key="2">
    <citation type="submission" date="2025-09" db="UniProtKB">
        <authorList>
            <consortium name="Ensembl"/>
        </authorList>
    </citation>
    <scope>IDENTIFICATION</scope>
</reference>
<keyword evidence="2" id="KW-0812">Transmembrane</keyword>
<dbReference type="SMART" id="SM00208">
    <property type="entry name" value="TNFR"/>
    <property type="match status" value="4"/>
</dbReference>
<organism evidence="5 6">
    <name type="scientific">Seriola dumerili</name>
    <name type="common">Greater amberjack</name>
    <name type="synonym">Caranx dumerili</name>
    <dbReference type="NCBI Taxonomy" id="41447"/>
    <lineage>
        <taxon>Eukaryota</taxon>
        <taxon>Metazoa</taxon>
        <taxon>Chordata</taxon>
        <taxon>Craniata</taxon>
        <taxon>Vertebrata</taxon>
        <taxon>Euteleostomi</taxon>
        <taxon>Actinopterygii</taxon>
        <taxon>Neopterygii</taxon>
        <taxon>Teleostei</taxon>
        <taxon>Neoteleostei</taxon>
        <taxon>Acanthomorphata</taxon>
        <taxon>Carangaria</taxon>
        <taxon>Carangiformes</taxon>
        <taxon>Carangidae</taxon>
        <taxon>Seriola</taxon>
    </lineage>
</organism>
<feature type="disulfide bond" evidence="1">
    <location>
        <begin position="103"/>
        <end position="118"/>
    </location>
</feature>
<evidence type="ECO:0000256" key="1">
    <source>
        <dbReference type="PROSITE-ProRule" id="PRU00206"/>
    </source>
</evidence>
<dbReference type="PANTHER" id="PTHR46838">
    <property type="entry name" value="TUMOR NECROSIS FACTOR RECEPTOR SUPERFAMILY MEMBER 14"/>
    <property type="match status" value="1"/>
</dbReference>
<proteinExistence type="predicted"/>
<keyword evidence="1" id="KW-1015">Disulfide bond</keyword>
<name>A0A3B4TC09_SERDU</name>
<dbReference type="InterPro" id="IPR001368">
    <property type="entry name" value="TNFR/NGFR_Cys_rich_reg"/>
</dbReference>
<feature type="transmembrane region" description="Helical" evidence="2">
    <location>
        <begin position="235"/>
        <end position="262"/>
    </location>
</feature>
<keyword evidence="6" id="KW-1185">Reference proteome</keyword>
<dbReference type="Ensembl" id="ENSSDUT00000003751.1">
    <property type="protein sequence ID" value="ENSSDUP00000003669.1"/>
    <property type="gene ID" value="ENSSDUG00000002783.1"/>
</dbReference>
<keyword evidence="2" id="KW-1133">Transmembrane helix</keyword>
<dbReference type="InterPro" id="IPR008063">
    <property type="entry name" value="Fas_rcpt"/>
</dbReference>
<protein>
    <submittedName>
        <fullName evidence="5">Tumor necrosis factor receptor superfamily member 14-like</fullName>
    </submittedName>
</protein>
<dbReference type="GO" id="GO:0050830">
    <property type="term" value="P:defense response to Gram-positive bacterium"/>
    <property type="evidence" value="ECO:0007669"/>
    <property type="project" value="TreeGrafter"/>
</dbReference>
<feature type="domain" description="TNFR-Cys" evidence="4">
    <location>
        <begin position="102"/>
        <end position="144"/>
    </location>
</feature>
<dbReference type="FunFam" id="2.10.50.10:FF:000065">
    <property type="entry name" value="TNF receptor superfamily member 14"/>
    <property type="match status" value="1"/>
</dbReference>
<feature type="repeat" description="TNFR-Cys" evidence="1">
    <location>
        <begin position="66"/>
        <end position="100"/>
    </location>
</feature>
<keyword evidence="3" id="KW-0732">Signal</keyword>
<feature type="signal peptide" evidence="3">
    <location>
        <begin position="1"/>
        <end position="20"/>
    </location>
</feature>
<feature type="domain" description="TNFR-Cys" evidence="4">
    <location>
        <begin position="66"/>
        <end position="100"/>
    </location>
</feature>
<dbReference type="GO" id="GO:0009897">
    <property type="term" value="C:external side of plasma membrane"/>
    <property type="evidence" value="ECO:0007669"/>
    <property type="project" value="TreeGrafter"/>
</dbReference>
<keyword evidence="2" id="KW-0472">Membrane</keyword>
<feature type="disulfide bond" evidence="1">
    <location>
        <begin position="79"/>
        <end position="92"/>
    </location>
</feature>
<feature type="chain" id="PRO_5017357054" evidence="3">
    <location>
        <begin position="21"/>
        <end position="294"/>
    </location>
</feature>
<evidence type="ECO:0000256" key="3">
    <source>
        <dbReference type="SAM" id="SignalP"/>
    </source>
</evidence>
<dbReference type="STRING" id="41447.ENSSDUP00000003669"/>
<dbReference type="AlphaFoldDB" id="A0A3B4TC09"/>
<dbReference type="GO" id="GO:0004888">
    <property type="term" value="F:transmembrane signaling receptor activity"/>
    <property type="evidence" value="ECO:0007669"/>
    <property type="project" value="InterPro"/>
</dbReference>
<dbReference type="Proteomes" id="UP000261420">
    <property type="component" value="Unplaced"/>
</dbReference>
<dbReference type="Gene3D" id="2.10.50.10">
    <property type="entry name" value="Tumor Necrosis Factor Receptor, subunit A, domain 2"/>
    <property type="match status" value="3"/>
</dbReference>
<dbReference type="PANTHER" id="PTHR46838:SF1">
    <property type="entry name" value="TUMOR NECROSIS FACTOR RECEPTOR SUPERFAMILY MEMBER 14"/>
    <property type="match status" value="1"/>
</dbReference>
<evidence type="ECO:0000256" key="2">
    <source>
        <dbReference type="SAM" id="Phobius"/>
    </source>
</evidence>
<dbReference type="CDD" id="cd13405">
    <property type="entry name" value="TNFRSF14_teleost"/>
    <property type="match status" value="1"/>
</dbReference>
<dbReference type="GO" id="GO:0002720">
    <property type="term" value="P:positive regulation of cytokine production involved in immune response"/>
    <property type="evidence" value="ECO:0007669"/>
    <property type="project" value="TreeGrafter"/>
</dbReference>
<accession>A0A3B4TC09</accession>
<evidence type="ECO:0000313" key="5">
    <source>
        <dbReference type="Ensembl" id="ENSSDUP00000003669.1"/>
    </source>
</evidence>
<dbReference type="PROSITE" id="PS50050">
    <property type="entry name" value="TNFR_NGFR_2"/>
    <property type="match status" value="2"/>
</dbReference>
<evidence type="ECO:0000313" key="6">
    <source>
        <dbReference type="Proteomes" id="UP000261420"/>
    </source>
</evidence>
<dbReference type="Pfam" id="PF00020">
    <property type="entry name" value="TNFR_c6"/>
    <property type="match status" value="2"/>
</dbReference>
<dbReference type="GeneTree" id="ENSGT00950000183126"/>
<dbReference type="GO" id="GO:0050829">
    <property type="term" value="P:defense response to Gram-negative bacterium"/>
    <property type="evidence" value="ECO:0007669"/>
    <property type="project" value="TreeGrafter"/>
</dbReference>
<dbReference type="FunFam" id="2.10.50.10:FF:000007">
    <property type="entry name" value="TNF receptor superfamily member 14"/>
    <property type="match status" value="1"/>
</dbReference>
<feature type="repeat" description="TNFR-Cys" evidence="1">
    <location>
        <begin position="102"/>
        <end position="144"/>
    </location>
</feature>
<dbReference type="PRINTS" id="PR01680">
    <property type="entry name" value="TNFACTORR6"/>
</dbReference>
<sequence length="294" mass="32337">MSHNSDDVLLLFWTLKLASSQITVRWCLHNLKPANLPFEMTSRRNPYTAASLLILMIRVFRGNTLTCHPAEYRTGNECCPMCPPGNRVKTDCTEFRSTSCLPCLEGTFVNQPTGLKQCFPCTNCDPGSGLKIKRSCTTTSDAVCEAQEGFYCTDFTKNSCVAAEKHTRCQPGQYISQTGTASKDTVCSDCRDGTFSDGTFTSCQPHTQCESENLQLIKPGTAASDAECRERSSTVMIPGLITGIVIIAVVPLLVIGIVVLVWKRRKRRAALRRNGCPPTEENILRGETAVMMTT</sequence>
<dbReference type="GO" id="GO:2000406">
    <property type="term" value="P:positive regulation of T cell migration"/>
    <property type="evidence" value="ECO:0007669"/>
    <property type="project" value="TreeGrafter"/>
</dbReference>
<dbReference type="GO" id="GO:0046642">
    <property type="term" value="P:negative regulation of alpha-beta T cell proliferation"/>
    <property type="evidence" value="ECO:0007669"/>
    <property type="project" value="TreeGrafter"/>
</dbReference>
<feature type="disulfide bond" evidence="1">
    <location>
        <begin position="82"/>
        <end position="100"/>
    </location>
</feature>
<dbReference type="GO" id="GO:0006955">
    <property type="term" value="P:immune response"/>
    <property type="evidence" value="ECO:0007669"/>
    <property type="project" value="InterPro"/>
</dbReference>
<reference evidence="5" key="1">
    <citation type="submission" date="2025-08" db="UniProtKB">
        <authorList>
            <consortium name="Ensembl"/>
        </authorList>
    </citation>
    <scope>IDENTIFICATION</scope>
</reference>
<comment type="caution">
    <text evidence="1">Lacks conserved residue(s) required for the propagation of feature annotation.</text>
</comment>
<dbReference type="SUPFAM" id="SSF57586">
    <property type="entry name" value="TNF receptor-like"/>
    <property type="match status" value="2"/>
</dbReference>
<dbReference type="OMA" id="IVIPSMC"/>
<dbReference type="GO" id="GO:0006915">
    <property type="term" value="P:apoptotic process"/>
    <property type="evidence" value="ECO:0007669"/>
    <property type="project" value="InterPro"/>
</dbReference>
<dbReference type="PROSITE" id="PS00652">
    <property type="entry name" value="TNFR_NGFR_1"/>
    <property type="match status" value="2"/>
</dbReference>
<evidence type="ECO:0000259" key="4">
    <source>
        <dbReference type="PROSITE" id="PS50050"/>
    </source>
</evidence>
<dbReference type="GO" id="GO:0007165">
    <property type="term" value="P:signal transduction"/>
    <property type="evidence" value="ECO:0007669"/>
    <property type="project" value="InterPro"/>
</dbReference>